<dbReference type="Pfam" id="PF21599">
    <property type="entry name" value="ZSWIM3_N"/>
    <property type="match status" value="1"/>
</dbReference>
<dbReference type="Pfam" id="PF15299">
    <property type="entry name" value="ALS2CR8"/>
    <property type="match status" value="1"/>
</dbReference>
<evidence type="ECO:0000313" key="3">
    <source>
        <dbReference type="Proteomes" id="UP001652625"/>
    </source>
</evidence>
<protein>
    <submittedName>
        <fullName evidence="4">Uncharacterized protein LOC100213006 isoform X4</fullName>
    </submittedName>
</protein>
<reference evidence="4" key="1">
    <citation type="submission" date="2025-08" db="UniProtKB">
        <authorList>
            <consortium name="RefSeq"/>
        </authorList>
    </citation>
    <scope>IDENTIFICATION</scope>
</reference>
<feature type="domain" description="SWIM-type" evidence="2">
    <location>
        <begin position="1408"/>
        <end position="1457"/>
    </location>
</feature>
<evidence type="ECO:0000259" key="2">
    <source>
        <dbReference type="PROSITE" id="PS50966"/>
    </source>
</evidence>
<proteinExistence type="predicted"/>
<dbReference type="GeneID" id="100213006"/>
<name>A0ABM4BL21_HYDVU</name>
<keyword evidence="1" id="KW-0479">Metal-binding</keyword>
<dbReference type="Proteomes" id="UP001652625">
    <property type="component" value="Chromosome 03"/>
</dbReference>
<dbReference type="PANTHER" id="PTHR47456">
    <property type="entry name" value="PHD-TYPE DOMAIN-CONTAINING PROTEIN"/>
    <property type="match status" value="1"/>
</dbReference>
<accession>A0ABM4BL21</accession>
<dbReference type="InterPro" id="IPR029309">
    <property type="entry name" value="CaRF"/>
</dbReference>
<organism evidence="3 4">
    <name type="scientific">Hydra vulgaris</name>
    <name type="common">Hydra</name>
    <name type="synonym">Hydra attenuata</name>
    <dbReference type="NCBI Taxonomy" id="6087"/>
    <lineage>
        <taxon>Eukaryota</taxon>
        <taxon>Metazoa</taxon>
        <taxon>Cnidaria</taxon>
        <taxon>Hydrozoa</taxon>
        <taxon>Hydroidolina</taxon>
        <taxon>Anthoathecata</taxon>
        <taxon>Aplanulata</taxon>
        <taxon>Hydridae</taxon>
        <taxon>Hydra</taxon>
    </lineage>
</organism>
<evidence type="ECO:0000313" key="4">
    <source>
        <dbReference type="RefSeq" id="XP_065649746.1"/>
    </source>
</evidence>
<evidence type="ECO:0000256" key="1">
    <source>
        <dbReference type="PROSITE-ProRule" id="PRU00325"/>
    </source>
</evidence>
<sequence length="1759" mass="201080">MADGKEEIYEHENVQYQDEAAKNSQISLQTDVFISEQSSRMQEILFQASDSDENVVLTTNDGENIVLYVEEGTHVAGFQDLIRVALDQSMSSSNQASINNELKFESIQKEQQQSLDLPVIIDCTQVLTGDELTIDVSEKLNESSESNKFLDRSSTEMDNLFQLAKLSGGISLQCGKELERTLQGVEDQRVKNTNVDIDPNDLVSEFTIENEENEAKVIVPGTEIGEFNIGDSFYSLEEVEESLRIYEEKHNVKLYKRDVRSLDALLKRSLKLQKLDKVNKSLKYGQLLYCCVYGGKRKAQKIACIDASGVARFTDCRMFIRFAISDDGMTLVVNGKLEEHCHDEIVSHSFEPEEPLYETNSGNAEEIRLGAGYTDLEELYKAIYKYETDNHVHLWRRDGRTIEALAKRAPGTAKKIMETNPGLRFAELRFCCSYGGRQISDEKKEKLMGSSSLRISEIMTAICVSKKMMSSYPDEIPDQYITSDDGDRKHLGPNQNKSTLYFSNESALYPIQDKKTDKKKAECVAAESSSKPMFLGLKRKADFYLSHNDYGDTIDFNTDFNTEVAKYAPDVPSSVNNKQSTINICSLQKKNSIKSASETTSKEQISVCSNDVTTRFFKDSVQKNESTSHFVLNNFQLNRLQDFKIFNDLDSFNIALEKVKRETLTAYCVVMSSRNYSKQVNLEDVVKDYSHSFKKNELPCIRWHLNSGHLSIPFLGYPFIVLGHAQYHCAQGKDKSLSRKRLLNLKTNKQDETLQKRHLARPTKKFGCPVSFLVKKIYAFPEYTMSKDTKRNRTEVSVAIKQKMKLFIEAKKKGKIVEELGVLMYLTKEFPLANAHRYHLENRDFIKGSEKNLLSNTLYPGAKFNSYKEAVEAVGLYREARNVKLYCNSDEAIPINNVSLRYDSLKYVCYNAFEKKKYCGKGKNRRVINSFKVGCEMHIRFGVSDDGSQLIVKSMSEDHNHEINEEAVVKEALHPELCSHVSKLVWNDPSIPIDEVKRLLELYVVKEMFKDQVPPPRTRRQYFPTKKQIRYFMSKARSSLNISHDVEQKLEAQAEVLKEKHNDEKMIFNFKVKHDTSLESTVQNDDSVEAAEDFISDEKDLKNELNENAKLLFCHQTPHQQRLLKRYNSQIILTQIKDIHARIPFPLYCIYVQTNVDYQLVAEFILQTNTVAMLSEGLQTIKDWNPGWNPKFVVCDYSDVQIEAVEASFNGSFILISDSSREKAWKDWLSDDQNGVSEHQDEMLMHLKAIAQSFSEETLNAAARELEESEVWKTSDKLRNWFQFNWLAHAKRWVSGYRPDDYLMTCHNNRTLEDELKVFRSIKLVNKTTPLQDVIQQLVEHVVPVACKQYYDLNKESIKLHNDLRYAYSNIPNYLCARPGLITYHIYERLKKANEQSFTIRCMHSGIFTVQGDTNEEDHLHTVSFGDANCFPSCDCEDWLRFKLPCEHFCAIYNNFPGWNWDMMSNLYKFLPQLNIDWGCETNINIDMPGLFVDNSTQTSPVKDMVGGEHNLFFGVTDKRNSHETPQVLASQCRGLLQQLSKLQLAHHSRENLCRLKTELKELIAIFSNAANKDKQLIVNSGSIENSSVQLKSLGRPRKNVSAPSIALNHDLSITKEDAQSHIRPLQTRKTYPQRHQEVDKVNAIGVATVFKNIRQSSKNETVKIVSQKRSISDSHDECPAKLSKEDNCVKEEDGDFDLQGIGPPSIETSCLTTVIDGKTIEIPLENIRTAIGTASNSLNISQTVLASEELIPEDDAVK</sequence>
<dbReference type="PROSITE" id="PS50966">
    <property type="entry name" value="ZF_SWIM"/>
    <property type="match status" value="1"/>
</dbReference>
<keyword evidence="1" id="KW-0862">Zinc</keyword>
<dbReference type="PANTHER" id="PTHR47456:SF6">
    <property type="entry name" value="SI:DKEY-31C13.1"/>
    <property type="match status" value="1"/>
</dbReference>
<dbReference type="InterPro" id="IPR048325">
    <property type="entry name" value="ZSWIM3_N"/>
</dbReference>
<keyword evidence="3" id="KW-1185">Reference proteome</keyword>
<dbReference type="InterPro" id="IPR007527">
    <property type="entry name" value="Znf_SWIM"/>
</dbReference>
<gene>
    <name evidence="4" type="primary">LOC100213006</name>
</gene>
<keyword evidence="1" id="KW-0863">Zinc-finger</keyword>
<dbReference type="RefSeq" id="XP_065649746.1">
    <property type="nucleotide sequence ID" value="XM_065793674.1"/>
</dbReference>